<evidence type="ECO:0000256" key="6">
    <source>
        <dbReference type="ARBA" id="ARBA00022741"/>
    </source>
</evidence>
<comment type="catalytic activity">
    <reaction evidence="11">
        <text>tRNA(Thr) + L-threonine + ATP = L-threonyl-tRNA(Thr) + AMP + diphosphate + H(+)</text>
        <dbReference type="Rhea" id="RHEA:24624"/>
        <dbReference type="Rhea" id="RHEA-COMP:9670"/>
        <dbReference type="Rhea" id="RHEA-COMP:9704"/>
        <dbReference type="ChEBI" id="CHEBI:15378"/>
        <dbReference type="ChEBI" id="CHEBI:30616"/>
        <dbReference type="ChEBI" id="CHEBI:33019"/>
        <dbReference type="ChEBI" id="CHEBI:57926"/>
        <dbReference type="ChEBI" id="CHEBI:78442"/>
        <dbReference type="ChEBI" id="CHEBI:78534"/>
        <dbReference type="ChEBI" id="CHEBI:456215"/>
        <dbReference type="EC" id="6.1.1.3"/>
    </reaction>
</comment>
<evidence type="ECO:0000256" key="5">
    <source>
        <dbReference type="ARBA" id="ARBA00022598"/>
    </source>
</evidence>
<dbReference type="EC" id="6.1.1.3" evidence="3"/>
<dbReference type="GO" id="GO:0005524">
    <property type="term" value="F:ATP binding"/>
    <property type="evidence" value="ECO:0007669"/>
    <property type="project" value="UniProtKB-KW"/>
</dbReference>
<dbReference type="PANTHER" id="PTHR11451">
    <property type="entry name" value="THREONINE-TRNA LIGASE"/>
    <property type="match status" value="1"/>
</dbReference>
<dbReference type="InterPro" id="IPR033728">
    <property type="entry name" value="ThrRS_core"/>
</dbReference>
<dbReference type="eggNOG" id="KOG1637">
    <property type="taxonomic scope" value="Eukaryota"/>
</dbReference>
<keyword evidence="8" id="KW-0648">Protein biosynthesis</keyword>
<dbReference type="PANTHER" id="PTHR11451:SF55">
    <property type="entry name" value="THREONINE--TRNA LIGASE"/>
    <property type="match status" value="1"/>
</dbReference>
<dbReference type="InterPro" id="IPR002314">
    <property type="entry name" value="aa-tRNA-synt_IIb"/>
</dbReference>
<dbReference type="SUPFAM" id="SSF55681">
    <property type="entry name" value="Class II aaRS and biotin synthetases"/>
    <property type="match status" value="1"/>
</dbReference>
<keyword evidence="6" id="KW-0547">Nucleotide-binding</keyword>
<organism evidence="14 15">
    <name type="scientific">Capsella rubella</name>
    <dbReference type="NCBI Taxonomy" id="81985"/>
    <lineage>
        <taxon>Eukaryota</taxon>
        <taxon>Viridiplantae</taxon>
        <taxon>Streptophyta</taxon>
        <taxon>Embryophyta</taxon>
        <taxon>Tracheophyta</taxon>
        <taxon>Spermatophyta</taxon>
        <taxon>Magnoliopsida</taxon>
        <taxon>eudicotyledons</taxon>
        <taxon>Gunneridae</taxon>
        <taxon>Pentapetalae</taxon>
        <taxon>rosids</taxon>
        <taxon>malvids</taxon>
        <taxon>Brassicales</taxon>
        <taxon>Brassicaceae</taxon>
        <taxon>Camelineae</taxon>
        <taxon>Capsella</taxon>
    </lineage>
</organism>
<dbReference type="InterPro" id="IPR006195">
    <property type="entry name" value="aa-tRNA-synth_II"/>
</dbReference>
<dbReference type="Pfam" id="PF00587">
    <property type="entry name" value="tRNA-synt_2b"/>
    <property type="match status" value="1"/>
</dbReference>
<feature type="compositionally biased region" description="Basic and acidic residues" evidence="12">
    <location>
        <begin position="56"/>
        <end position="70"/>
    </location>
</feature>
<evidence type="ECO:0000313" key="14">
    <source>
        <dbReference type="EMBL" id="EOA36865.1"/>
    </source>
</evidence>
<evidence type="ECO:0000313" key="15">
    <source>
        <dbReference type="Proteomes" id="UP000029121"/>
    </source>
</evidence>
<keyword evidence="7" id="KW-0067">ATP-binding</keyword>
<evidence type="ECO:0000256" key="10">
    <source>
        <dbReference type="ARBA" id="ARBA00031900"/>
    </source>
</evidence>
<dbReference type="AlphaFoldDB" id="R0IEZ9"/>
<dbReference type="Proteomes" id="UP000029121">
    <property type="component" value="Unassembled WGS sequence"/>
</dbReference>
<dbReference type="InterPro" id="IPR047246">
    <property type="entry name" value="ThrRS_anticodon"/>
</dbReference>
<dbReference type="Gene3D" id="3.30.930.10">
    <property type="entry name" value="Bira Bifunctional Protein, Domain 2"/>
    <property type="match status" value="1"/>
</dbReference>
<dbReference type="PROSITE" id="PS50862">
    <property type="entry name" value="AA_TRNA_LIGASE_II"/>
    <property type="match status" value="1"/>
</dbReference>
<dbReference type="CDD" id="cd00771">
    <property type="entry name" value="ThrRS_core"/>
    <property type="match status" value="1"/>
</dbReference>
<protein>
    <recommendedName>
        <fullName evidence="3">threonine--tRNA ligase</fullName>
        <ecNumber evidence="3">6.1.1.3</ecNumber>
    </recommendedName>
    <alternativeName>
        <fullName evidence="10">Threonyl-tRNA synthetase</fullName>
    </alternativeName>
</protein>
<evidence type="ECO:0000256" key="3">
    <source>
        <dbReference type="ARBA" id="ARBA00013163"/>
    </source>
</evidence>
<evidence type="ECO:0000256" key="7">
    <source>
        <dbReference type="ARBA" id="ARBA00022840"/>
    </source>
</evidence>
<dbReference type="FunFam" id="3.40.50.800:FF:000019">
    <property type="entry name" value="Threonine--tRNA ligase mitochondrial 1"/>
    <property type="match status" value="1"/>
</dbReference>
<comment type="similarity">
    <text evidence="2">Belongs to the class-II aminoacyl-tRNA synthetase family.</text>
</comment>
<accession>R0IEZ9</accession>
<proteinExistence type="inferred from homology"/>
<dbReference type="EMBL" id="KB870805">
    <property type="protein sequence ID" value="EOA36865.1"/>
    <property type="molecule type" value="Genomic_DNA"/>
</dbReference>
<keyword evidence="9" id="KW-0030">Aminoacyl-tRNA synthetase</keyword>
<name>R0IEZ9_9BRAS</name>
<dbReference type="SUPFAM" id="SSF52954">
    <property type="entry name" value="Class II aaRS ABD-related"/>
    <property type="match status" value="1"/>
</dbReference>
<dbReference type="InterPro" id="IPR036621">
    <property type="entry name" value="Anticodon-bd_dom_sf"/>
</dbReference>
<dbReference type="InterPro" id="IPR045864">
    <property type="entry name" value="aa-tRNA-synth_II/BPL/LPL"/>
</dbReference>
<dbReference type="InterPro" id="IPR004154">
    <property type="entry name" value="Anticodon-bd"/>
</dbReference>
<evidence type="ECO:0000256" key="2">
    <source>
        <dbReference type="ARBA" id="ARBA00008226"/>
    </source>
</evidence>
<evidence type="ECO:0000256" key="8">
    <source>
        <dbReference type="ARBA" id="ARBA00022917"/>
    </source>
</evidence>
<reference evidence="15" key="1">
    <citation type="journal article" date="2013" name="Nat. Genet.">
        <title>The Capsella rubella genome and the genomic consequences of rapid mating system evolution.</title>
        <authorList>
            <person name="Slotte T."/>
            <person name="Hazzouri K.M."/>
            <person name="Agren J.A."/>
            <person name="Koenig D."/>
            <person name="Maumus F."/>
            <person name="Guo Y.L."/>
            <person name="Steige K."/>
            <person name="Platts A.E."/>
            <person name="Escobar J.S."/>
            <person name="Newman L.K."/>
            <person name="Wang W."/>
            <person name="Mandakova T."/>
            <person name="Vello E."/>
            <person name="Smith L.M."/>
            <person name="Henz S.R."/>
            <person name="Steffen J."/>
            <person name="Takuno S."/>
            <person name="Brandvain Y."/>
            <person name="Coop G."/>
            <person name="Andolfatto P."/>
            <person name="Hu T.T."/>
            <person name="Blanchette M."/>
            <person name="Clark R.M."/>
            <person name="Quesneville H."/>
            <person name="Nordborg M."/>
            <person name="Gaut B.S."/>
            <person name="Lysak M.A."/>
            <person name="Jenkins J."/>
            <person name="Grimwood J."/>
            <person name="Chapman J."/>
            <person name="Prochnik S."/>
            <person name="Shu S."/>
            <person name="Rokhsar D."/>
            <person name="Schmutz J."/>
            <person name="Weigel D."/>
            <person name="Wright S.I."/>
        </authorList>
    </citation>
    <scope>NUCLEOTIDE SEQUENCE [LARGE SCALE GENOMIC DNA]</scope>
    <source>
        <strain evidence="15">cv. Monte Gargano</strain>
    </source>
</reference>
<evidence type="ECO:0000256" key="12">
    <source>
        <dbReference type="SAM" id="MobiDB-lite"/>
    </source>
</evidence>
<dbReference type="GO" id="GO:0004829">
    <property type="term" value="F:threonine-tRNA ligase activity"/>
    <property type="evidence" value="ECO:0007669"/>
    <property type="project" value="UniProtKB-EC"/>
</dbReference>
<dbReference type="CDD" id="cd00860">
    <property type="entry name" value="ThrRS_anticodon"/>
    <property type="match status" value="1"/>
</dbReference>
<gene>
    <name evidence="14" type="ORF">CARUB_v10008857mg</name>
</gene>
<feature type="domain" description="Aminoacyl-transfer RNA synthetases class-II family profile" evidence="13">
    <location>
        <begin position="151"/>
        <end position="417"/>
    </location>
</feature>
<dbReference type="STRING" id="81985.R0IEZ9"/>
<feature type="region of interest" description="Disordered" evidence="12">
    <location>
        <begin position="52"/>
        <end position="73"/>
    </location>
</feature>
<dbReference type="Gene3D" id="3.40.50.800">
    <property type="entry name" value="Anticodon-binding domain"/>
    <property type="match status" value="1"/>
</dbReference>
<dbReference type="GO" id="GO:0006435">
    <property type="term" value="P:threonyl-tRNA aminoacylation"/>
    <property type="evidence" value="ECO:0007669"/>
    <property type="project" value="InterPro"/>
</dbReference>
<dbReference type="GO" id="GO:0009507">
    <property type="term" value="C:chloroplast"/>
    <property type="evidence" value="ECO:0007669"/>
    <property type="project" value="TreeGrafter"/>
</dbReference>
<sequence length="521" mass="59982">MKTLAEFICAGLNPVWPKRFGSSYIVAAYNPKYTSAPIDEIHTKQLEQPTTMTSLPHEEEQSSKDSESSKGLENYAHTTSELREMKVPLEGDFTLDSEKDPCGSRDHISDPVYIKSTEDAKQCDHRLLGQQQELFFCHPLSPGSWFFLPLGTRVFNKLMAFIKNEYWNRGYTEVISPNMFNMKLWETSGDVANAKNNMFILDVDKQEFGLKSMNCPGHCLIFQHRVRSYRELPIRLADFGILHRNEPSDALTGLTCLRRFQQDDAHIFCTKDQVREEVKCVLEFVDSVYSKFGLTYELRLSTRPEKYLGDLETWVRVEEDLKKALEEFGKPFLLNKGDGEFCGPKIDITIFDAMKKNIQCGTLQLDFQLPDSFKLEYSSSTEDEVKRERPVMIHRAVLGSVEHMIAILLEHYEGKWPFWLSPRQAIVCSSSKKHHSYAEKVRDQIHEAGYYVDVDVSDRDIREKVREAQVAQYNFVLVVGDEEATTGQVTVQLREEDGSYFPVMSIETLLDVFKLKSANYL</sequence>
<dbReference type="FunFam" id="3.30.930.10:FF:000019">
    <property type="entry name" value="Threonine--tRNA ligase"/>
    <property type="match status" value="1"/>
</dbReference>
<keyword evidence="5" id="KW-0436">Ligase</keyword>
<dbReference type="Pfam" id="PF03129">
    <property type="entry name" value="HGTP_anticodon"/>
    <property type="match status" value="1"/>
</dbReference>
<comment type="subcellular location">
    <subcellularLocation>
        <location evidence="1">Cytoplasm</location>
    </subcellularLocation>
</comment>
<evidence type="ECO:0000259" key="13">
    <source>
        <dbReference type="PROSITE" id="PS50862"/>
    </source>
</evidence>
<dbReference type="GO" id="GO:0005739">
    <property type="term" value="C:mitochondrion"/>
    <property type="evidence" value="ECO:0007669"/>
    <property type="project" value="TreeGrafter"/>
</dbReference>
<keyword evidence="4" id="KW-0963">Cytoplasm</keyword>
<dbReference type="InterPro" id="IPR002320">
    <property type="entry name" value="Thr-tRNA-ligase_IIa"/>
</dbReference>
<evidence type="ECO:0000256" key="1">
    <source>
        <dbReference type="ARBA" id="ARBA00004496"/>
    </source>
</evidence>
<dbReference type="NCBIfam" id="TIGR00418">
    <property type="entry name" value="thrS"/>
    <property type="match status" value="1"/>
</dbReference>
<evidence type="ECO:0000256" key="11">
    <source>
        <dbReference type="ARBA" id="ARBA00049515"/>
    </source>
</evidence>
<evidence type="ECO:0000256" key="9">
    <source>
        <dbReference type="ARBA" id="ARBA00023146"/>
    </source>
</evidence>
<keyword evidence="15" id="KW-1185">Reference proteome</keyword>
<evidence type="ECO:0000256" key="4">
    <source>
        <dbReference type="ARBA" id="ARBA00022490"/>
    </source>
</evidence>
<dbReference type="PRINTS" id="PR01047">
    <property type="entry name" value="TRNASYNTHTHR"/>
</dbReference>